<name>A0A851GPL3_9BACT</name>
<comment type="caution">
    <text evidence="1">The sequence shown here is derived from an EMBL/GenBank/DDBJ whole genome shotgun (WGS) entry which is preliminary data.</text>
</comment>
<dbReference type="Proteomes" id="UP000557872">
    <property type="component" value="Unassembled WGS sequence"/>
</dbReference>
<protein>
    <submittedName>
        <fullName evidence="1">Uncharacterized protein</fullName>
    </submittedName>
</protein>
<proteinExistence type="predicted"/>
<dbReference type="EMBL" id="JACBAZ010000007">
    <property type="protein sequence ID" value="NWK56957.1"/>
    <property type="molecule type" value="Genomic_DNA"/>
</dbReference>
<gene>
    <name evidence="1" type="ORF">HW115_15145</name>
</gene>
<evidence type="ECO:0000313" key="1">
    <source>
        <dbReference type="EMBL" id="NWK56957.1"/>
    </source>
</evidence>
<dbReference type="AlphaFoldDB" id="A0A851GPL3"/>
<organism evidence="1 2">
    <name type="scientific">Oceaniferula marina</name>
    <dbReference type="NCBI Taxonomy" id="2748318"/>
    <lineage>
        <taxon>Bacteria</taxon>
        <taxon>Pseudomonadati</taxon>
        <taxon>Verrucomicrobiota</taxon>
        <taxon>Verrucomicrobiia</taxon>
        <taxon>Verrucomicrobiales</taxon>
        <taxon>Verrucomicrobiaceae</taxon>
        <taxon>Oceaniferula</taxon>
    </lineage>
</organism>
<evidence type="ECO:0000313" key="2">
    <source>
        <dbReference type="Proteomes" id="UP000557872"/>
    </source>
</evidence>
<accession>A0A851GPL3</accession>
<sequence>MMKSPLGQHLPMQQVTLEEGLIAFRCPESSGHYITLQAYWSWLKKQPERLEHLPQPPDIAPDASEPKSAKICPETGTIMIHYKVGHGFSFSIDRSITGGVWFDAGEWEALRSRNFHDEIHLIFTAPWQNAVMMAAAQEVHRNMLSERLGETLLEELQTLREQLKSHPHRDLALAYLNNVK</sequence>
<dbReference type="RefSeq" id="WP_178933792.1">
    <property type="nucleotide sequence ID" value="NZ_JACBAZ010000007.1"/>
</dbReference>
<keyword evidence="2" id="KW-1185">Reference proteome</keyword>
<reference evidence="1 2" key="1">
    <citation type="submission" date="2020-07" db="EMBL/GenBank/DDBJ databases">
        <title>Roseicoccus Jingziensis gen. nov., sp. nov., isolated from coastal seawater.</title>
        <authorList>
            <person name="Feng X."/>
        </authorList>
    </citation>
    <scope>NUCLEOTIDE SEQUENCE [LARGE SCALE GENOMIC DNA]</scope>
    <source>
        <strain evidence="1 2">N1E253</strain>
    </source>
</reference>